<dbReference type="RefSeq" id="WP_380583453.1">
    <property type="nucleotide sequence ID" value="NZ_JBHSQJ010000058.1"/>
</dbReference>
<name>A0ABW1G3R3_9ACTN</name>
<keyword evidence="2" id="KW-1185">Reference proteome</keyword>
<protein>
    <submittedName>
        <fullName evidence="1">Uncharacterized protein</fullName>
    </submittedName>
</protein>
<dbReference type="Proteomes" id="UP001596174">
    <property type="component" value="Unassembled WGS sequence"/>
</dbReference>
<proteinExistence type="predicted"/>
<gene>
    <name evidence="1" type="ORF">ACFP3V_14695</name>
</gene>
<reference evidence="2" key="1">
    <citation type="journal article" date="2019" name="Int. J. Syst. Evol. Microbiol.">
        <title>The Global Catalogue of Microorganisms (GCM) 10K type strain sequencing project: providing services to taxonomists for standard genome sequencing and annotation.</title>
        <authorList>
            <consortium name="The Broad Institute Genomics Platform"/>
            <consortium name="The Broad Institute Genome Sequencing Center for Infectious Disease"/>
            <person name="Wu L."/>
            <person name="Ma J."/>
        </authorList>
    </citation>
    <scope>NUCLEOTIDE SEQUENCE [LARGE SCALE GENOMIC DNA]</scope>
    <source>
        <strain evidence="2">JCM 4816</strain>
    </source>
</reference>
<organism evidence="1 2">
    <name type="scientific">Streptacidiphilus monticola</name>
    <dbReference type="NCBI Taxonomy" id="2161674"/>
    <lineage>
        <taxon>Bacteria</taxon>
        <taxon>Bacillati</taxon>
        <taxon>Actinomycetota</taxon>
        <taxon>Actinomycetes</taxon>
        <taxon>Kitasatosporales</taxon>
        <taxon>Streptomycetaceae</taxon>
        <taxon>Streptacidiphilus</taxon>
    </lineage>
</organism>
<evidence type="ECO:0000313" key="2">
    <source>
        <dbReference type="Proteomes" id="UP001596174"/>
    </source>
</evidence>
<evidence type="ECO:0000313" key="1">
    <source>
        <dbReference type="EMBL" id="MFC5908456.1"/>
    </source>
</evidence>
<accession>A0ABW1G3R3</accession>
<dbReference type="EMBL" id="JBHSQJ010000058">
    <property type="protein sequence ID" value="MFC5908456.1"/>
    <property type="molecule type" value="Genomic_DNA"/>
</dbReference>
<sequence>MDTTSQVGAVPTEAAQGFLRADFPWYTLDDGWTGPRWLGTVGTSPDGEVDYGSLGHGDEPVRSYLAQDPAEGRRFAVVVTVASRPQRRLKDGTGLLEATSVASAAWLAGSGLLTATEQVPMERALRQEWLDQQTTLAWDLADAIDGPGWTSLTLPVNGTPQAFRYRESEYGWVLAGDAPGVHLGAYGRGVSAYGLGFTTVTDLSVFNGE</sequence>
<comment type="caution">
    <text evidence="1">The sequence shown here is derived from an EMBL/GenBank/DDBJ whole genome shotgun (WGS) entry which is preliminary data.</text>
</comment>